<dbReference type="SUPFAM" id="SSF48403">
    <property type="entry name" value="Ankyrin repeat"/>
    <property type="match status" value="1"/>
</dbReference>
<evidence type="ECO:0000313" key="5">
    <source>
        <dbReference type="EMBL" id="KAI6658489.1"/>
    </source>
</evidence>
<gene>
    <name evidence="5" type="ORF">LOD99_15289</name>
</gene>
<protein>
    <submittedName>
        <fullName evidence="5">Usher syndrome type-1G protein-like</fullName>
    </submittedName>
</protein>
<organism evidence="5 6">
    <name type="scientific">Oopsacas minuta</name>
    <dbReference type="NCBI Taxonomy" id="111878"/>
    <lineage>
        <taxon>Eukaryota</taxon>
        <taxon>Metazoa</taxon>
        <taxon>Porifera</taxon>
        <taxon>Hexactinellida</taxon>
        <taxon>Hexasterophora</taxon>
        <taxon>Lyssacinosida</taxon>
        <taxon>Leucopsacidae</taxon>
        <taxon>Oopsacas</taxon>
    </lineage>
</organism>
<proteinExistence type="predicted"/>
<evidence type="ECO:0000256" key="2">
    <source>
        <dbReference type="ARBA" id="ARBA00023043"/>
    </source>
</evidence>
<dbReference type="Pfam" id="PF12796">
    <property type="entry name" value="Ank_2"/>
    <property type="match status" value="1"/>
</dbReference>
<evidence type="ECO:0000256" key="3">
    <source>
        <dbReference type="PROSITE-ProRule" id="PRU00023"/>
    </source>
</evidence>
<sequence>MMQQPASAPPIPGTELHLAARDGELAGIIKASKRDLNKPDGSGLTPIHWASWRSNSETVKLLLSKGADPDKPDKDGNTSVHLAAAHGNLSNLRCLLESGASIWSFNDARENPSHLAIKYNRGECFRFLDTLSVRMELTNKYLVDKLKTRSLKNYEKRSSKRSEAQAKAQAHLRKSTASSYKNRNPKSGIGSTIAISDMLNEKQSKVSGSIKSSASAFRMISDVLKGT</sequence>
<feature type="repeat" description="ANK" evidence="3">
    <location>
        <begin position="75"/>
        <end position="107"/>
    </location>
</feature>
<feature type="repeat" description="ANK" evidence="3">
    <location>
        <begin position="42"/>
        <end position="74"/>
    </location>
</feature>
<comment type="caution">
    <text evidence="5">The sequence shown here is derived from an EMBL/GenBank/DDBJ whole genome shotgun (WGS) entry which is preliminary data.</text>
</comment>
<feature type="compositionally biased region" description="Basic and acidic residues" evidence="4">
    <location>
        <begin position="154"/>
        <end position="164"/>
    </location>
</feature>
<name>A0AAV7KEI3_9METZ</name>
<dbReference type="PANTHER" id="PTHR24201">
    <property type="entry name" value="ANK_REP_REGION DOMAIN-CONTAINING PROTEIN"/>
    <property type="match status" value="1"/>
</dbReference>
<dbReference type="EMBL" id="JAKMXF010000088">
    <property type="protein sequence ID" value="KAI6658489.1"/>
    <property type="molecule type" value="Genomic_DNA"/>
</dbReference>
<reference evidence="5 6" key="1">
    <citation type="journal article" date="2023" name="BMC Biol.">
        <title>The compact genome of the sponge Oopsacas minuta (Hexactinellida) is lacking key metazoan core genes.</title>
        <authorList>
            <person name="Santini S."/>
            <person name="Schenkelaars Q."/>
            <person name="Jourda C."/>
            <person name="Duchesne M."/>
            <person name="Belahbib H."/>
            <person name="Rocher C."/>
            <person name="Selva M."/>
            <person name="Riesgo A."/>
            <person name="Vervoort M."/>
            <person name="Leys S.P."/>
            <person name="Kodjabachian L."/>
            <person name="Le Bivic A."/>
            <person name="Borchiellini C."/>
            <person name="Claverie J.M."/>
            <person name="Renard E."/>
        </authorList>
    </citation>
    <scope>NUCLEOTIDE SEQUENCE [LARGE SCALE GENOMIC DNA]</scope>
    <source>
        <strain evidence="5">SPO-2</strain>
    </source>
</reference>
<dbReference type="PROSITE" id="PS50088">
    <property type="entry name" value="ANK_REPEAT"/>
    <property type="match status" value="2"/>
</dbReference>
<keyword evidence="2 3" id="KW-0040">ANK repeat</keyword>
<dbReference type="Gene3D" id="1.25.40.20">
    <property type="entry name" value="Ankyrin repeat-containing domain"/>
    <property type="match status" value="1"/>
</dbReference>
<dbReference type="Proteomes" id="UP001165289">
    <property type="component" value="Unassembled WGS sequence"/>
</dbReference>
<feature type="region of interest" description="Disordered" evidence="4">
    <location>
        <begin position="154"/>
        <end position="191"/>
    </location>
</feature>
<evidence type="ECO:0000313" key="6">
    <source>
        <dbReference type="Proteomes" id="UP001165289"/>
    </source>
</evidence>
<dbReference type="AlphaFoldDB" id="A0AAV7KEI3"/>
<evidence type="ECO:0000256" key="1">
    <source>
        <dbReference type="ARBA" id="ARBA00022737"/>
    </source>
</evidence>
<dbReference type="SMART" id="SM00248">
    <property type="entry name" value="ANK"/>
    <property type="match status" value="2"/>
</dbReference>
<keyword evidence="1" id="KW-0677">Repeat</keyword>
<keyword evidence="6" id="KW-1185">Reference proteome</keyword>
<accession>A0AAV7KEI3</accession>
<dbReference type="PROSITE" id="PS50297">
    <property type="entry name" value="ANK_REP_REGION"/>
    <property type="match status" value="2"/>
</dbReference>
<evidence type="ECO:0000256" key="4">
    <source>
        <dbReference type="SAM" id="MobiDB-lite"/>
    </source>
</evidence>
<dbReference type="InterPro" id="IPR036770">
    <property type="entry name" value="Ankyrin_rpt-contain_sf"/>
</dbReference>
<dbReference type="InterPro" id="IPR002110">
    <property type="entry name" value="Ankyrin_rpt"/>
</dbReference>
<dbReference type="InterPro" id="IPR050776">
    <property type="entry name" value="Ank_Repeat/CDKN_Inhibitor"/>
</dbReference>